<evidence type="ECO:0000313" key="6">
    <source>
        <dbReference type="EnsemblFungi" id="MAPG_02928T0"/>
    </source>
</evidence>
<evidence type="ECO:0000313" key="5">
    <source>
        <dbReference type="EMBL" id="KLU83879.1"/>
    </source>
</evidence>
<dbReference type="InterPro" id="IPR016095">
    <property type="entry name" value="Ribosomal_uL1_3-a/b-sand"/>
</dbReference>
<dbReference type="CDD" id="cd00403">
    <property type="entry name" value="Ribosomal_L1"/>
    <property type="match status" value="1"/>
</dbReference>
<keyword evidence="7" id="KW-1185">Reference proteome</keyword>
<dbReference type="PANTHER" id="PTHR36427:SF3">
    <property type="entry name" value="LARGE RIBOSOMAL SUBUNIT PROTEIN UL1M"/>
    <property type="match status" value="1"/>
</dbReference>
<dbReference type="GO" id="GO:0003735">
    <property type="term" value="F:structural constituent of ribosome"/>
    <property type="evidence" value="ECO:0007669"/>
    <property type="project" value="TreeGrafter"/>
</dbReference>
<dbReference type="VEuPathDB" id="FungiDB:MAPG_02928"/>
<gene>
    <name evidence="5" type="ORF">MAPG_02928</name>
</gene>
<reference evidence="6" key="4">
    <citation type="journal article" date="2015" name="G3 (Bethesda)">
        <title>Genome sequences of three phytopathogenic species of the Magnaporthaceae family of fungi.</title>
        <authorList>
            <person name="Okagaki L.H."/>
            <person name="Nunes C.C."/>
            <person name="Sailsbery J."/>
            <person name="Clay B."/>
            <person name="Brown D."/>
            <person name="John T."/>
            <person name="Oh Y."/>
            <person name="Young N."/>
            <person name="Fitzgerald M."/>
            <person name="Haas B.J."/>
            <person name="Zeng Q."/>
            <person name="Young S."/>
            <person name="Adiconis X."/>
            <person name="Fan L."/>
            <person name="Levin J.Z."/>
            <person name="Mitchell T.K."/>
            <person name="Okubara P.A."/>
            <person name="Farman M.L."/>
            <person name="Kohn L.M."/>
            <person name="Birren B."/>
            <person name="Ma L.-J."/>
            <person name="Dean R.A."/>
        </authorList>
    </citation>
    <scope>NUCLEOTIDE SEQUENCE</scope>
    <source>
        <strain evidence="6">ATCC 64411 / 73-15</strain>
    </source>
</reference>
<dbReference type="Gene3D" id="3.40.50.790">
    <property type="match status" value="1"/>
</dbReference>
<dbReference type="OMA" id="EFRVDKH"/>
<proteinExistence type="inferred from homology"/>
<dbReference type="STRING" id="644358.A0A0C4DSP3"/>
<evidence type="ECO:0000313" key="7">
    <source>
        <dbReference type="Proteomes" id="UP000011715"/>
    </source>
</evidence>
<dbReference type="GO" id="GO:0005762">
    <property type="term" value="C:mitochondrial large ribosomal subunit"/>
    <property type="evidence" value="ECO:0007669"/>
    <property type="project" value="TreeGrafter"/>
</dbReference>
<evidence type="ECO:0000256" key="3">
    <source>
        <dbReference type="ARBA" id="ARBA00023274"/>
    </source>
</evidence>
<feature type="coiled-coil region" evidence="4">
    <location>
        <begin position="235"/>
        <end position="262"/>
    </location>
</feature>
<dbReference type="Gene3D" id="3.30.190.20">
    <property type="match status" value="1"/>
</dbReference>
<comment type="similarity">
    <text evidence="1">Belongs to the universal ribosomal protein uL1 family.</text>
</comment>
<dbReference type="eggNOG" id="KOG1569">
    <property type="taxonomic scope" value="Eukaryota"/>
</dbReference>
<evidence type="ECO:0000256" key="4">
    <source>
        <dbReference type="SAM" id="Coils"/>
    </source>
</evidence>
<dbReference type="EnsemblFungi" id="MAPG_02928T0">
    <property type="protein sequence ID" value="MAPG_02928T0"/>
    <property type="gene ID" value="MAPG_02928"/>
</dbReference>
<accession>A0A0C4DSP3</accession>
<reference evidence="7" key="2">
    <citation type="submission" date="2010-05" db="EMBL/GenBank/DDBJ databases">
        <title>The genome sequence of Magnaporthe poae strain ATCC 64411.</title>
        <authorList>
            <person name="Ma L.-J."/>
            <person name="Dead R."/>
            <person name="Young S."/>
            <person name="Zeng Q."/>
            <person name="Koehrsen M."/>
            <person name="Alvarado L."/>
            <person name="Berlin A."/>
            <person name="Chapman S.B."/>
            <person name="Chen Z."/>
            <person name="Freedman E."/>
            <person name="Gellesch M."/>
            <person name="Goldberg J."/>
            <person name="Griggs A."/>
            <person name="Gujja S."/>
            <person name="Heilman E.R."/>
            <person name="Heiman D."/>
            <person name="Hepburn T."/>
            <person name="Howarth C."/>
            <person name="Jen D."/>
            <person name="Larson L."/>
            <person name="Mehta T."/>
            <person name="Neiman D."/>
            <person name="Pearson M."/>
            <person name="Roberts A."/>
            <person name="Saif S."/>
            <person name="Shea T."/>
            <person name="Shenoy N."/>
            <person name="Sisk P."/>
            <person name="Stolte C."/>
            <person name="Sykes S."/>
            <person name="Walk T."/>
            <person name="White J."/>
            <person name="Yandava C."/>
            <person name="Haas B."/>
            <person name="Nusbaum C."/>
            <person name="Birren B."/>
        </authorList>
    </citation>
    <scope>NUCLEOTIDE SEQUENCE [LARGE SCALE GENOMIC DNA]</scope>
    <source>
        <strain evidence="7">ATCC 64411 / 73-15</strain>
    </source>
</reference>
<dbReference type="OrthoDB" id="1747252at2759"/>
<organism evidence="6 7">
    <name type="scientific">Magnaporthiopsis poae (strain ATCC 64411 / 73-15)</name>
    <name type="common">Kentucky bluegrass fungus</name>
    <name type="synonym">Magnaporthe poae</name>
    <dbReference type="NCBI Taxonomy" id="644358"/>
    <lineage>
        <taxon>Eukaryota</taxon>
        <taxon>Fungi</taxon>
        <taxon>Dikarya</taxon>
        <taxon>Ascomycota</taxon>
        <taxon>Pezizomycotina</taxon>
        <taxon>Sordariomycetes</taxon>
        <taxon>Sordariomycetidae</taxon>
        <taxon>Magnaporthales</taxon>
        <taxon>Magnaporthaceae</taxon>
        <taxon>Magnaporthiopsis</taxon>
    </lineage>
</organism>
<dbReference type="InterPro" id="IPR028364">
    <property type="entry name" value="Ribosomal_uL1/biogenesis"/>
</dbReference>
<dbReference type="FunFam" id="3.40.50.790:FF:000001">
    <property type="entry name" value="50S ribosomal protein L1"/>
    <property type="match status" value="1"/>
</dbReference>
<name>A0A0C4DSP3_MAGP6</name>
<dbReference type="InterPro" id="IPR023674">
    <property type="entry name" value="Ribosomal_uL1-like"/>
</dbReference>
<keyword evidence="4" id="KW-0175">Coiled coil</keyword>
<dbReference type="AlphaFoldDB" id="A0A0C4DSP3"/>
<protein>
    <submittedName>
        <fullName evidence="5">50S ribosomal protein L1</fullName>
    </submittedName>
</protein>
<reference evidence="5" key="3">
    <citation type="submission" date="2011-03" db="EMBL/GenBank/DDBJ databases">
        <title>Annotation of Magnaporthe poae ATCC 64411.</title>
        <authorList>
            <person name="Ma L.-J."/>
            <person name="Dead R."/>
            <person name="Young S.K."/>
            <person name="Zeng Q."/>
            <person name="Gargeya S."/>
            <person name="Fitzgerald M."/>
            <person name="Haas B."/>
            <person name="Abouelleil A."/>
            <person name="Alvarado L."/>
            <person name="Arachchi H.M."/>
            <person name="Berlin A."/>
            <person name="Brown A."/>
            <person name="Chapman S.B."/>
            <person name="Chen Z."/>
            <person name="Dunbar C."/>
            <person name="Freedman E."/>
            <person name="Gearin G."/>
            <person name="Gellesch M."/>
            <person name="Goldberg J."/>
            <person name="Griggs A."/>
            <person name="Gujja S."/>
            <person name="Heiman D."/>
            <person name="Howarth C."/>
            <person name="Larson L."/>
            <person name="Lui A."/>
            <person name="MacDonald P.J.P."/>
            <person name="Mehta T."/>
            <person name="Montmayeur A."/>
            <person name="Murphy C."/>
            <person name="Neiman D."/>
            <person name="Pearson M."/>
            <person name="Priest M."/>
            <person name="Roberts A."/>
            <person name="Saif S."/>
            <person name="Shea T."/>
            <person name="Shenoy N."/>
            <person name="Sisk P."/>
            <person name="Stolte C."/>
            <person name="Sykes S."/>
            <person name="Yandava C."/>
            <person name="Wortman J."/>
            <person name="Nusbaum C."/>
            <person name="Birren B."/>
        </authorList>
    </citation>
    <scope>NUCLEOTIDE SEQUENCE</scope>
    <source>
        <strain evidence="5">ATCC 64411</strain>
    </source>
</reference>
<evidence type="ECO:0000256" key="2">
    <source>
        <dbReference type="ARBA" id="ARBA00022980"/>
    </source>
</evidence>
<keyword evidence="3" id="KW-0687">Ribonucleoprotein</keyword>
<reference evidence="5" key="1">
    <citation type="submission" date="2010-05" db="EMBL/GenBank/DDBJ databases">
        <title>The Genome Sequence of Magnaporthe poae strain ATCC 64411.</title>
        <authorList>
            <consortium name="The Broad Institute Genome Sequencing Platform"/>
            <consortium name="Broad Institute Genome Sequencing Center for Infectious Disease"/>
            <person name="Ma L.-J."/>
            <person name="Dead R."/>
            <person name="Young S."/>
            <person name="Zeng Q."/>
            <person name="Koehrsen M."/>
            <person name="Alvarado L."/>
            <person name="Berlin A."/>
            <person name="Chapman S.B."/>
            <person name="Chen Z."/>
            <person name="Freedman E."/>
            <person name="Gellesch M."/>
            <person name="Goldberg J."/>
            <person name="Griggs A."/>
            <person name="Gujja S."/>
            <person name="Heilman E.R."/>
            <person name="Heiman D."/>
            <person name="Hepburn T."/>
            <person name="Howarth C."/>
            <person name="Jen D."/>
            <person name="Larson L."/>
            <person name="Mehta T."/>
            <person name="Neiman D."/>
            <person name="Pearson M."/>
            <person name="Roberts A."/>
            <person name="Saif S."/>
            <person name="Shea T."/>
            <person name="Shenoy N."/>
            <person name="Sisk P."/>
            <person name="Stolte C."/>
            <person name="Sykes S."/>
            <person name="Walk T."/>
            <person name="White J."/>
            <person name="Yandava C."/>
            <person name="Haas B."/>
            <person name="Nusbaum C."/>
            <person name="Birren B."/>
        </authorList>
    </citation>
    <scope>NUCLEOTIDE SEQUENCE</scope>
    <source>
        <strain evidence="5">ATCC 64411</strain>
    </source>
</reference>
<evidence type="ECO:0000256" key="1">
    <source>
        <dbReference type="ARBA" id="ARBA00010531"/>
    </source>
</evidence>
<sequence>MASAGQCLASLARLSLSTTIRPVATKVPRFLAPTATQVRFASPSKKPEKKKRQHKTFRVWRKDELVTFSLCDAMRYVRAFEVGKPADSVAYDLAVKLTSLKRTAIVRNRIRLPHTLATNIKIAVICKPGSRAAAEARMAGAVAVGEETIFEAVRDGSMDFNKLVCHVDSLPALTTANLGRILGPKGMMPSVKTGTVAKDVKSMIREMIGASDYKEKEGVVRMAIGKLSFTPEMLADNIKAFIAQLKKDIVALEEQTDKGIDEIVLSSTHSPGFSLSGGFNPSDPAVTTAALSTPM</sequence>
<dbReference type="PANTHER" id="PTHR36427">
    <property type="entry name" value="54S RIBOSOMAL PROTEIN L1, MITOCHONDRIAL"/>
    <property type="match status" value="1"/>
</dbReference>
<dbReference type="Pfam" id="PF00687">
    <property type="entry name" value="Ribosomal_L1"/>
    <property type="match status" value="1"/>
</dbReference>
<dbReference type="Proteomes" id="UP000011715">
    <property type="component" value="Unassembled WGS sequence"/>
</dbReference>
<dbReference type="EMBL" id="ADBL01000709">
    <property type="status" value="NOT_ANNOTATED_CDS"/>
    <property type="molecule type" value="Genomic_DNA"/>
</dbReference>
<dbReference type="EMBL" id="GL876967">
    <property type="protein sequence ID" value="KLU83879.1"/>
    <property type="molecule type" value="Genomic_DNA"/>
</dbReference>
<keyword evidence="2 5" id="KW-0689">Ribosomal protein</keyword>
<dbReference type="SUPFAM" id="SSF56808">
    <property type="entry name" value="Ribosomal protein L1"/>
    <property type="match status" value="1"/>
</dbReference>
<reference evidence="6" key="5">
    <citation type="submission" date="2015-06" db="UniProtKB">
        <authorList>
            <consortium name="EnsemblFungi"/>
        </authorList>
    </citation>
    <scope>IDENTIFICATION</scope>
    <source>
        <strain evidence="6">ATCC 64411</strain>
    </source>
</reference>